<evidence type="ECO:0000256" key="3">
    <source>
        <dbReference type="ARBA" id="ARBA00023157"/>
    </source>
</evidence>
<dbReference type="EMBL" id="JAIWYP010000007">
    <property type="protein sequence ID" value="KAH3791638.1"/>
    <property type="molecule type" value="Genomic_DNA"/>
</dbReference>
<dbReference type="PANTHER" id="PTHR10913:SF45">
    <property type="entry name" value="FOLLISTATIN, ISOFORM A-RELATED"/>
    <property type="match status" value="1"/>
</dbReference>
<dbReference type="SMART" id="SM00280">
    <property type="entry name" value="KAZAL"/>
    <property type="match status" value="2"/>
</dbReference>
<gene>
    <name evidence="6" type="ORF">DPMN_145127</name>
</gene>
<evidence type="ECO:0000313" key="6">
    <source>
        <dbReference type="EMBL" id="KAH3791638.1"/>
    </source>
</evidence>
<feature type="domain" description="Kazal-like" evidence="5">
    <location>
        <begin position="138"/>
        <end position="194"/>
    </location>
</feature>
<keyword evidence="4" id="KW-0732">Signal</keyword>
<accession>A0A9D4F636</accession>
<feature type="domain" description="Kazal-like" evidence="5">
    <location>
        <begin position="57"/>
        <end position="121"/>
    </location>
</feature>
<dbReference type="GO" id="GO:0030154">
    <property type="term" value="P:cell differentiation"/>
    <property type="evidence" value="ECO:0007669"/>
    <property type="project" value="TreeGrafter"/>
</dbReference>
<dbReference type="InterPro" id="IPR002350">
    <property type="entry name" value="Kazal_dom"/>
</dbReference>
<dbReference type="PANTHER" id="PTHR10913">
    <property type="entry name" value="FOLLISTATIN-RELATED"/>
    <property type="match status" value="1"/>
</dbReference>
<organism evidence="6 7">
    <name type="scientific">Dreissena polymorpha</name>
    <name type="common">Zebra mussel</name>
    <name type="synonym">Mytilus polymorpha</name>
    <dbReference type="NCBI Taxonomy" id="45954"/>
    <lineage>
        <taxon>Eukaryota</taxon>
        <taxon>Metazoa</taxon>
        <taxon>Spiralia</taxon>
        <taxon>Lophotrochozoa</taxon>
        <taxon>Mollusca</taxon>
        <taxon>Bivalvia</taxon>
        <taxon>Autobranchia</taxon>
        <taxon>Heteroconchia</taxon>
        <taxon>Euheterodonta</taxon>
        <taxon>Imparidentia</taxon>
        <taxon>Neoheterodontei</taxon>
        <taxon>Myida</taxon>
        <taxon>Dreissenoidea</taxon>
        <taxon>Dreissenidae</taxon>
        <taxon>Dreissena</taxon>
    </lineage>
</organism>
<protein>
    <recommendedName>
        <fullName evidence="5">Kazal-like domain-containing protein</fullName>
    </recommendedName>
</protein>
<keyword evidence="2" id="KW-0722">Serine protease inhibitor</keyword>
<evidence type="ECO:0000256" key="1">
    <source>
        <dbReference type="ARBA" id="ARBA00022690"/>
    </source>
</evidence>
<dbReference type="Gene3D" id="3.30.60.30">
    <property type="match status" value="2"/>
</dbReference>
<proteinExistence type="predicted"/>
<dbReference type="GO" id="GO:0005576">
    <property type="term" value="C:extracellular region"/>
    <property type="evidence" value="ECO:0007669"/>
    <property type="project" value="TreeGrafter"/>
</dbReference>
<dbReference type="SUPFAM" id="SSF100895">
    <property type="entry name" value="Kazal-type serine protease inhibitors"/>
    <property type="match status" value="2"/>
</dbReference>
<dbReference type="Proteomes" id="UP000828390">
    <property type="component" value="Unassembled WGS sequence"/>
</dbReference>
<feature type="chain" id="PRO_5038780086" description="Kazal-like domain-containing protein" evidence="4">
    <location>
        <begin position="19"/>
        <end position="196"/>
    </location>
</feature>
<evidence type="ECO:0000256" key="4">
    <source>
        <dbReference type="SAM" id="SignalP"/>
    </source>
</evidence>
<dbReference type="InterPro" id="IPR036058">
    <property type="entry name" value="Kazal_dom_sf"/>
</dbReference>
<evidence type="ECO:0000259" key="5">
    <source>
        <dbReference type="PROSITE" id="PS51465"/>
    </source>
</evidence>
<dbReference type="AlphaFoldDB" id="A0A9D4F636"/>
<feature type="signal peptide" evidence="4">
    <location>
        <begin position="1"/>
        <end position="18"/>
    </location>
</feature>
<keyword evidence="1" id="KW-0646">Protease inhibitor</keyword>
<dbReference type="GO" id="GO:0004867">
    <property type="term" value="F:serine-type endopeptidase inhibitor activity"/>
    <property type="evidence" value="ECO:0007669"/>
    <property type="project" value="UniProtKB-KW"/>
</dbReference>
<reference evidence="6" key="1">
    <citation type="journal article" date="2019" name="bioRxiv">
        <title>The Genome of the Zebra Mussel, Dreissena polymorpha: A Resource for Invasive Species Research.</title>
        <authorList>
            <person name="McCartney M.A."/>
            <person name="Auch B."/>
            <person name="Kono T."/>
            <person name="Mallez S."/>
            <person name="Zhang Y."/>
            <person name="Obille A."/>
            <person name="Becker A."/>
            <person name="Abrahante J.E."/>
            <person name="Garbe J."/>
            <person name="Badalamenti J.P."/>
            <person name="Herman A."/>
            <person name="Mangelson H."/>
            <person name="Liachko I."/>
            <person name="Sullivan S."/>
            <person name="Sone E.D."/>
            <person name="Koren S."/>
            <person name="Silverstein K.A.T."/>
            <person name="Beckman K.B."/>
            <person name="Gohl D.M."/>
        </authorList>
    </citation>
    <scope>NUCLEOTIDE SEQUENCE</scope>
    <source>
        <strain evidence="6">Duluth1</strain>
        <tissue evidence="6">Whole animal</tissue>
    </source>
</reference>
<dbReference type="OrthoDB" id="6125779at2759"/>
<dbReference type="CDD" id="cd00104">
    <property type="entry name" value="KAZAL_FS"/>
    <property type="match status" value="2"/>
</dbReference>
<evidence type="ECO:0000256" key="2">
    <source>
        <dbReference type="ARBA" id="ARBA00022900"/>
    </source>
</evidence>
<reference evidence="6" key="2">
    <citation type="submission" date="2020-11" db="EMBL/GenBank/DDBJ databases">
        <authorList>
            <person name="McCartney M.A."/>
            <person name="Auch B."/>
            <person name="Kono T."/>
            <person name="Mallez S."/>
            <person name="Becker A."/>
            <person name="Gohl D.M."/>
            <person name="Silverstein K.A.T."/>
            <person name="Koren S."/>
            <person name="Bechman K.B."/>
            <person name="Herman A."/>
            <person name="Abrahante J.E."/>
            <person name="Garbe J."/>
        </authorList>
    </citation>
    <scope>NUCLEOTIDE SEQUENCE</scope>
    <source>
        <strain evidence="6">Duluth1</strain>
        <tissue evidence="6">Whole animal</tissue>
    </source>
</reference>
<evidence type="ECO:0000313" key="7">
    <source>
        <dbReference type="Proteomes" id="UP000828390"/>
    </source>
</evidence>
<dbReference type="PROSITE" id="PS51465">
    <property type="entry name" value="KAZAL_2"/>
    <property type="match status" value="2"/>
</dbReference>
<sequence length="196" mass="21260">MISIRVFVLLQNFVAVWGTVTPSHGVQNTQPHIHPTITTTGIPSGVVDAAIVNINTLYTDALCLELLLVDCATHVTKGDEQVCGSNGVTYDNHCHFTHAVCETLHYAGHKITLKSHGACQNTTTPSSNVATVTTDGDLMFNLFCSNVASITCPNELKVVCGSDSQFYPNMCVFTKERCKNRTLTISPDPNRCKFGL</sequence>
<dbReference type="Pfam" id="PF07648">
    <property type="entry name" value="Kazal_2"/>
    <property type="match status" value="2"/>
</dbReference>
<name>A0A9D4F636_DREPO</name>
<keyword evidence="3" id="KW-1015">Disulfide bond</keyword>
<dbReference type="InterPro" id="IPR050653">
    <property type="entry name" value="Prot_Inhib_GrowthFact_Antg"/>
</dbReference>
<keyword evidence="7" id="KW-1185">Reference proteome</keyword>
<comment type="caution">
    <text evidence="6">The sequence shown here is derived from an EMBL/GenBank/DDBJ whole genome shotgun (WGS) entry which is preliminary data.</text>
</comment>